<dbReference type="FunFam" id="1.10.510.10:FF:001534">
    <property type="entry name" value="Putative WAK-related receptor-like protein kinase family protein"/>
    <property type="match status" value="1"/>
</dbReference>
<feature type="chain" id="PRO_5036465122" description="Protein kinase domain-containing protein" evidence="6">
    <location>
        <begin position="24"/>
        <end position="647"/>
    </location>
</feature>
<keyword evidence="5" id="KW-0472">Membrane</keyword>
<dbReference type="PROSITE" id="PS00108">
    <property type="entry name" value="PROTEIN_KINASE_ST"/>
    <property type="match status" value="1"/>
</dbReference>
<dbReference type="InterPro" id="IPR008271">
    <property type="entry name" value="Ser/Thr_kinase_AS"/>
</dbReference>
<name>A0A8X8ADY7_POPTO</name>
<keyword evidence="2 6" id="KW-0732">Signal</keyword>
<dbReference type="InterPro" id="IPR000719">
    <property type="entry name" value="Prot_kinase_dom"/>
</dbReference>
<dbReference type="Pfam" id="PF13947">
    <property type="entry name" value="GUB_WAK_bind"/>
    <property type="match status" value="1"/>
</dbReference>
<accession>A0A8X8ADY7</accession>
<feature type="transmembrane region" description="Helical" evidence="5">
    <location>
        <begin position="292"/>
        <end position="309"/>
    </location>
</feature>
<dbReference type="AlphaFoldDB" id="A0A8X8ADY7"/>
<evidence type="ECO:0000256" key="6">
    <source>
        <dbReference type="SAM" id="SignalP"/>
    </source>
</evidence>
<keyword evidence="5" id="KW-1133">Transmembrane helix</keyword>
<evidence type="ECO:0000256" key="3">
    <source>
        <dbReference type="ARBA" id="ARBA00022741"/>
    </source>
</evidence>
<dbReference type="GO" id="GO:0016020">
    <property type="term" value="C:membrane"/>
    <property type="evidence" value="ECO:0007669"/>
    <property type="project" value="UniProtKB-SubCell"/>
</dbReference>
<keyword evidence="5" id="KW-0812">Transmembrane</keyword>
<feature type="domain" description="Protein kinase" evidence="7">
    <location>
        <begin position="352"/>
        <end position="611"/>
    </location>
</feature>
<dbReference type="FunFam" id="3.30.200.20:FF:000777">
    <property type="entry name" value="probably inactive receptor-like protein kinase At2g46850"/>
    <property type="match status" value="1"/>
</dbReference>
<gene>
    <name evidence="8" type="ORF">POTOM_010646</name>
</gene>
<keyword evidence="4" id="KW-0067">ATP-binding</keyword>
<dbReference type="SMART" id="SM00220">
    <property type="entry name" value="S_TKc"/>
    <property type="match status" value="1"/>
</dbReference>
<evidence type="ECO:0000256" key="5">
    <source>
        <dbReference type="SAM" id="Phobius"/>
    </source>
</evidence>
<evidence type="ECO:0000313" key="8">
    <source>
        <dbReference type="EMBL" id="KAG6784932.1"/>
    </source>
</evidence>
<dbReference type="GO" id="GO:0004672">
    <property type="term" value="F:protein kinase activity"/>
    <property type="evidence" value="ECO:0007669"/>
    <property type="project" value="InterPro"/>
</dbReference>
<evidence type="ECO:0000313" key="9">
    <source>
        <dbReference type="Proteomes" id="UP000886885"/>
    </source>
</evidence>
<evidence type="ECO:0000259" key="7">
    <source>
        <dbReference type="PROSITE" id="PS50011"/>
    </source>
</evidence>
<dbReference type="PROSITE" id="PS50011">
    <property type="entry name" value="PROTEIN_KINASE_DOM"/>
    <property type="match status" value="1"/>
</dbReference>
<comment type="caution">
    <text evidence="8">The sequence shown here is derived from an EMBL/GenBank/DDBJ whole genome shotgun (WGS) entry which is preliminary data.</text>
</comment>
<protein>
    <recommendedName>
        <fullName evidence="7">Protein kinase domain-containing protein</fullName>
    </recommendedName>
</protein>
<dbReference type="GO" id="GO:0005524">
    <property type="term" value="F:ATP binding"/>
    <property type="evidence" value="ECO:0007669"/>
    <property type="project" value="UniProtKB-KW"/>
</dbReference>
<dbReference type="OrthoDB" id="1847747at2759"/>
<evidence type="ECO:0000256" key="2">
    <source>
        <dbReference type="ARBA" id="ARBA00022729"/>
    </source>
</evidence>
<evidence type="ECO:0000256" key="1">
    <source>
        <dbReference type="ARBA" id="ARBA00004167"/>
    </source>
</evidence>
<evidence type="ECO:0000256" key="4">
    <source>
        <dbReference type="ARBA" id="ARBA00022840"/>
    </source>
</evidence>
<dbReference type="InterPro" id="IPR001245">
    <property type="entry name" value="Ser-Thr/Tyr_kinase_cat_dom"/>
</dbReference>
<dbReference type="Proteomes" id="UP000886885">
    <property type="component" value="Chromosome 2D"/>
</dbReference>
<dbReference type="EMBL" id="JAAWWB010000004">
    <property type="protein sequence ID" value="KAG6784932.1"/>
    <property type="molecule type" value="Genomic_DNA"/>
</dbReference>
<reference evidence="8" key="1">
    <citation type="journal article" date="2020" name="bioRxiv">
        <title>Hybrid origin of Populus tomentosa Carr. identified through genome sequencing and phylogenomic analysis.</title>
        <authorList>
            <person name="An X."/>
            <person name="Gao K."/>
            <person name="Chen Z."/>
            <person name="Li J."/>
            <person name="Yang X."/>
            <person name="Yang X."/>
            <person name="Zhou J."/>
            <person name="Guo T."/>
            <person name="Zhao T."/>
            <person name="Huang S."/>
            <person name="Miao D."/>
            <person name="Khan W.U."/>
            <person name="Rao P."/>
            <person name="Ye M."/>
            <person name="Lei B."/>
            <person name="Liao W."/>
            <person name="Wang J."/>
            <person name="Ji L."/>
            <person name="Li Y."/>
            <person name="Guo B."/>
            <person name="Mustafa N.S."/>
            <person name="Li S."/>
            <person name="Yun Q."/>
            <person name="Keller S.R."/>
            <person name="Mao J."/>
            <person name="Zhang R."/>
            <person name="Strauss S.H."/>
        </authorList>
    </citation>
    <scope>NUCLEOTIDE SEQUENCE</scope>
    <source>
        <strain evidence="8">GM15</strain>
        <tissue evidence="8">Leaf</tissue>
    </source>
</reference>
<feature type="signal peptide" evidence="6">
    <location>
        <begin position="1"/>
        <end position="23"/>
    </location>
</feature>
<keyword evidence="3" id="KW-0547">Nucleotide-binding</keyword>
<dbReference type="GO" id="GO:0030247">
    <property type="term" value="F:polysaccharide binding"/>
    <property type="evidence" value="ECO:0007669"/>
    <property type="project" value="InterPro"/>
</dbReference>
<dbReference type="Pfam" id="PF07714">
    <property type="entry name" value="PK_Tyr_Ser-Thr"/>
    <property type="match status" value="1"/>
</dbReference>
<keyword evidence="9" id="KW-1185">Reference proteome</keyword>
<sequence length="647" mass="71270">MLALLFAPLFLFTWLHQSPISHCLQETQQHPQKLISQCDEKCGKLRIPFPFHLNTSCASVSNAFRLSCSNSTTLYLDIDSLSYKVLEFFSDGILVDFPGSSTCRQYNDLNSFGLAGNDCFGISVDNVIGLYDCEDSSLCKADCETIDLPGCDGSGSGPPACCYPLSDHSSWDFGDGFSVFSKFGCRGFSSWVVSRGTNTGKRGVKLEWAVPRNSSKGVCGDKADIVNATAVDGGIRCKCQDGFVGDGYASGEGCMKSSIKDGEEARGSDRDTKKHRGKMVTILAGVYLEFRVVGPIFIIASLIALFCLLKRPVKADMYDPDHAHLHSTISFRKACRTRLFNYHELENATRGFDGDQKLASSNNSTIYAGVLGDDTHIAVHKVECRDERELTQVLSRVEVLSAVLHRNMARVLGCCINSVYSPLVVYEYPANGTLEEHLHQSGEQKVGLDWYKRLRISAETAGVLAFLQYEIIPPVFHHDLKSGNIFLDEDLSVKVAGFKLFTTSLGNDTHSYSNHEGSRIHQSDVYNFGVLLLELITGSKNKELPAVALKKIRSGKLEEIVDPGLHYHEQPPFRRDQIQVIADLATRCLLFGGDGKIGMVEVARELIHIAKESIDGSSKRGRGLEETFSNSSLLQMISMSPDSIYVP</sequence>
<comment type="subcellular location">
    <subcellularLocation>
        <location evidence="1">Membrane</location>
        <topology evidence="1">Single-pass membrane protein</topology>
    </subcellularLocation>
</comment>
<dbReference type="PANTHER" id="PTHR46008">
    <property type="entry name" value="LEAF RUST 10 DISEASE-RESISTANCE LOCUS RECEPTOR-LIKE PROTEIN KINASE-LIKE 1.4"/>
    <property type="match status" value="1"/>
</dbReference>
<proteinExistence type="predicted"/>
<organism evidence="8 9">
    <name type="scientific">Populus tomentosa</name>
    <name type="common">Chinese white poplar</name>
    <dbReference type="NCBI Taxonomy" id="118781"/>
    <lineage>
        <taxon>Eukaryota</taxon>
        <taxon>Viridiplantae</taxon>
        <taxon>Streptophyta</taxon>
        <taxon>Embryophyta</taxon>
        <taxon>Tracheophyta</taxon>
        <taxon>Spermatophyta</taxon>
        <taxon>Magnoliopsida</taxon>
        <taxon>eudicotyledons</taxon>
        <taxon>Gunneridae</taxon>
        <taxon>Pentapetalae</taxon>
        <taxon>rosids</taxon>
        <taxon>fabids</taxon>
        <taxon>Malpighiales</taxon>
        <taxon>Salicaceae</taxon>
        <taxon>Saliceae</taxon>
        <taxon>Populus</taxon>
    </lineage>
</organism>
<dbReference type="InterPro" id="IPR025287">
    <property type="entry name" value="WAK_GUB"/>
</dbReference>